<sequence>MSHVACILPYEKAPLYIGLRKTPAPASNQLLIKVTSAALNPIDAEIRFKGGWVDRYPTVLGTDIAGIVEQIGSSVTRFRVGDRVFFQGTLHDPNCAGFQEYCLIPAEFAAWIPTSVSEDEACTIPVAIMAGVIGLFHHSGLGIPPPFHGPTAPAEMILIMGGPSQLGQRAIQLARIAGFRYILTTSSLRHVPLLKRLGATHIFDRSASDLEAQIRAVVRDDLIYAYDAVSAPDTQILAYSLLSDSRPGRLAVVLDLPKDKSSVPVKPVGTKWNLIYGSTNRWSELSVPFWGKVSEWLETGAITPARVTLLEGGLNDVSQGLKLLWAGQVSAEKLVVRPWDD</sequence>
<dbReference type="CDD" id="cd08249">
    <property type="entry name" value="enoyl_reductase_like"/>
    <property type="match status" value="1"/>
</dbReference>
<dbReference type="HOGENOM" id="CLU_026673_16_5_1"/>
<evidence type="ECO:0000259" key="1">
    <source>
        <dbReference type="SMART" id="SM00829"/>
    </source>
</evidence>
<dbReference type="SMART" id="SM00829">
    <property type="entry name" value="PKS_ER"/>
    <property type="match status" value="1"/>
</dbReference>
<feature type="domain" description="Enoyl reductase (ER)" evidence="1">
    <location>
        <begin position="12"/>
        <end position="336"/>
    </location>
</feature>
<dbReference type="Proteomes" id="UP000027195">
    <property type="component" value="Unassembled WGS sequence"/>
</dbReference>
<organism evidence="2 3">
    <name type="scientific">Botryobasidium botryosum (strain FD-172 SS1)</name>
    <dbReference type="NCBI Taxonomy" id="930990"/>
    <lineage>
        <taxon>Eukaryota</taxon>
        <taxon>Fungi</taxon>
        <taxon>Dikarya</taxon>
        <taxon>Basidiomycota</taxon>
        <taxon>Agaricomycotina</taxon>
        <taxon>Agaricomycetes</taxon>
        <taxon>Cantharellales</taxon>
        <taxon>Botryobasidiaceae</taxon>
        <taxon>Botryobasidium</taxon>
    </lineage>
</organism>
<dbReference type="InterPro" id="IPR047122">
    <property type="entry name" value="Trans-enoyl_RdTase-like"/>
</dbReference>
<gene>
    <name evidence="2" type="ORF">BOTBODRAFT_472210</name>
</gene>
<dbReference type="PANTHER" id="PTHR45348:SF2">
    <property type="entry name" value="ZINC-TYPE ALCOHOL DEHYDROGENASE-LIKE PROTEIN C2E1P3.01"/>
    <property type="match status" value="1"/>
</dbReference>
<reference evidence="3" key="1">
    <citation type="journal article" date="2014" name="Proc. Natl. Acad. Sci. U.S.A.">
        <title>Extensive sampling of basidiomycete genomes demonstrates inadequacy of the white-rot/brown-rot paradigm for wood decay fungi.</title>
        <authorList>
            <person name="Riley R."/>
            <person name="Salamov A.A."/>
            <person name="Brown D.W."/>
            <person name="Nagy L.G."/>
            <person name="Floudas D."/>
            <person name="Held B.W."/>
            <person name="Levasseur A."/>
            <person name="Lombard V."/>
            <person name="Morin E."/>
            <person name="Otillar R."/>
            <person name="Lindquist E.A."/>
            <person name="Sun H."/>
            <person name="LaButti K.M."/>
            <person name="Schmutz J."/>
            <person name="Jabbour D."/>
            <person name="Luo H."/>
            <person name="Baker S.E."/>
            <person name="Pisabarro A.G."/>
            <person name="Walton J.D."/>
            <person name="Blanchette R.A."/>
            <person name="Henrissat B."/>
            <person name="Martin F."/>
            <person name="Cullen D."/>
            <person name="Hibbett D.S."/>
            <person name="Grigoriev I.V."/>
        </authorList>
    </citation>
    <scope>NUCLEOTIDE SEQUENCE [LARGE SCALE GENOMIC DNA]</scope>
    <source>
        <strain evidence="3">FD-172 SS1</strain>
    </source>
</reference>
<dbReference type="Pfam" id="PF00107">
    <property type="entry name" value="ADH_zinc_N"/>
    <property type="match status" value="1"/>
</dbReference>
<dbReference type="InterPro" id="IPR020843">
    <property type="entry name" value="ER"/>
</dbReference>
<keyword evidence="3" id="KW-1185">Reference proteome</keyword>
<dbReference type="STRING" id="930990.A0A067MH91"/>
<evidence type="ECO:0000313" key="2">
    <source>
        <dbReference type="EMBL" id="KDQ10911.1"/>
    </source>
</evidence>
<dbReference type="EMBL" id="KL198063">
    <property type="protein sequence ID" value="KDQ10911.1"/>
    <property type="molecule type" value="Genomic_DNA"/>
</dbReference>
<protein>
    <recommendedName>
        <fullName evidence="1">Enoyl reductase (ER) domain-containing protein</fullName>
    </recommendedName>
</protein>
<dbReference type="InParanoid" id="A0A067MH91"/>
<dbReference type="Gene3D" id="3.40.50.720">
    <property type="entry name" value="NAD(P)-binding Rossmann-like Domain"/>
    <property type="match status" value="1"/>
</dbReference>
<accession>A0A067MH91</accession>
<dbReference type="SUPFAM" id="SSF51735">
    <property type="entry name" value="NAD(P)-binding Rossmann-fold domains"/>
    <property type="match status" value="1"/>
</dbReference>
<dbReference type="InterPro" id="IPR013149">
    <property type="entry name" value="ADH-like_C"/>
</dbReference>
<dbReference type="AlphaFoldDB" id="A0A067MH91"/>
<dbReference type="InterPro" id="IPR013154">
    <property type="entry name" value="ADH-like_N"/>
</dbReference>
<dbReference type="InterPro" id="IPR011032">
    <property type="entry name" value="GroES-like_sf"/>
</dbReference>
<evidence type="ECO:0000313" key="3">
    <source>
        <dbReference type="Proteomes" id="UP000027195"/>
    </source>
</evidence>
<dbReference type="InterPro" id="IPR036291">
    <property type="entry name" value="NAD(P)-bd_dom_sf"/>
</dbReference>
<dbReference type="OrthoDB" id="3233595at2759"/>
<proteinExistence type="predicted"/>
<dbReference type="PANTHER" id="PTHR45348">
    <property type="entry name" value="HYPOTHETICAL OXIDOREDUCTASE (EUROFUNG)"/>
    <property type="match status" value="1"/>
</dbReference>
<dbReference type="Pfam" id="PF08240">
    <property type="entry name" value="ADH_N"/>
    <property type="match status" value="1"/>
</dbReference>
<name>A0A067MH91_BOTB1</name>
<dbReference type="GO" id="GO:0016651">
    <property type="term" value="F:oxidoreductase activity, acting on NAD(P)H"/>
    <property type="evidence" value="ECO:0007669"/>
    <property type="project" value="InterPro"/>
</dbReference>
<dbReference type="SUPFAM" id="SSF50129">
    <property type="entry name" value="GroES-like"/>
    <property type="match status" value="1"/>
</dbReference>
<dbReference type="Gene3D" id="3.90.180.10">
    <property type="entry name" value="Medium-chain alcohol dehydrogenases, catalytic domain"/>
    <property type="match status" value="1"/>
</dbReference>